<comment type="caution">
    <text evidence="2">The sequence shown here is derived from an EMBL/GenBank/DDBJ whole genome shotgun (WGS) entry which is preliminary data.</text>
</comment>
<evidence type="ECO:0000313" key="3">
    <source>
        <dbReference type="Proteomes" id="UP000183567"/>
    </source>
</evidence>
<keyword evidence="3" id="KW-1185">Reference proteome</keyword>
<protein>
    <submittedName>
        <fullName evidence="2">Uncharacterized protein</fullName>
    </submittedName>
</protein>
<dbReference type="Proteomes" id="UP000183567">
    <property type="component" value="Unassembled WGS sequence"/>
</dbReference>
<organism evidence="2 3">
    <name type="scientific">Rhizopogon vesiculosus</name>
    <dbReference type="NCBI Taxonomy" id="180088"/>
    <lineage>
        <taxon>Eukaryota</taxon>
        <taxon>Fungi</taxon>
        <taxon>Dikarya</taxon>
        <taxon>Basidiomycota</taxon>
        <taxon>Agaricomycotina</taxon>
        <taxon>Agaricomycetes</taxon>
        <taxon>Agaricomycetidae</taxon>
        <taxon>Boletales</taxon>
        <taxon>Suillineae</taxon>
        <taxon>Rhizopogonaceae</taxon>
        <taxon>Rhizopogon</taxon>
    </lineage>
</organism>
<evidence type="ECO:0000256" key="1">
    <source>
        <dbReference type="SAM" id="MobiDB-lite"/>
    </source>
</evidence>
<feature type="region of interest" description="Disordered" evidence="1">
    <location>
        <begin position="29"/>
        <end position="96"/>
    </location>
</feature>
<sequence length="96" mass="10402">MSHSYLQATVSELNSVANLSLDFLFSHTPAAHGHSRKSPTEETSPSEIMQDTRTLSQSSSSPDVGTTNPHGRSGSEVNERERNGPSQYSVQNVSEL</sequence>
<feature type="compositionally biased region" description="Polar residues" evidence="1">
    <location>
        <begin position="41"/>
        <end position="70"/>
    </location>
</feature>
<gene>
    <name evidence="2" type="ORF">AZE42_04460</name>
</gene>
<dbReference type="AlphaFoldDB" id="A0A1J8QEC7"/>
<feature type="compositionally biased region" description="Polar residues" evidence="1">
    <location>
        <begin position="84"/>
        <end position="96"/>
    </location>
</feature>
<accession>A0A1J8QEC7</accession>
<reference evidence="2 3" key="1">
    <citation type="submission" date="2016-03" db="EMBL/GenBank/DDBJ databases">
        <title>Comparative genomics of the ectomycorrhizal sister species Rhizopogon vinicolor and Rhizopogon vesiculosus (Basidiomycota: Boletales) reveals a divergence of the mating type B locus.</title>
        <authorList>
            <person name="Mujic A.B."/>
            <person name="Kuo A."/>
            <person name="Tritt A."/>
            <person name="Lipzen A."/>
            <person name="Chen C."/>
            <person name="Johnson J."/>
            <person name="Sharma A."/>
            <person name="Barry K."/>
            <person name="Grigoriev I.V."/>
            <person name="Spatafora J.W."/>
        </authorList>
    </citation>
    <scope>NUCLEOTIDE SEQUENCE [LARGE SCALE GENOMIC DNA]</scope>
    <source>
        <strain evidence="2 3">AM-OR11-056</strain>
    </source>
</reference>
<proteinExistence type="predicted"/>
<dbReference type="EMBL" id="LVVM01000747">
    <property type="protein sequence ID" value="OJA20038.1"/>
    <property type="molecule type" value="Genomic_DNA"/>
</dbReference>
<name>A0A1J8QEC7_9AGAM</name>
<evidence type="ECO:0000313" key="2">
    <source>
        <dbReference type="EMBL" id="OJA20038.1"/>
    </source>
</evidence>